<proteinExistence type="predicted"/>
<comment type="caution">
    <text evidence="2">The sequence shown here is derived from an EMBL/GenBank/DDBJ whole genome shotgun (WGS) entry which is preliminary data.</text>
</comment>
<accession>A0ABU3LIK6</accession>
<keyword evidence="3" id="KW-1185">Reference proteome</keyword>
<evidence type="ECO:0000256" key="1">
    <source>
        <dbReference type="SAM" id="Phobius"/>
    </source>
</evidence>
<feature type="transmembrane region" description="Helical" evidence="1">
    <location>
        <begin position="20"/>
        <end position="41"/>
    </location>
</feature>
<evidence type="ECO:0000313" key="3">
    <source>
        <dbReference type="Proteomes" id="UP001257277"/>
    </source>
</evidence>
<name>A0ABU3LIK6_9FLAO</name>
<keyword evidence="1" id="KW-0472">Membrane</keyword>
<keyword evidence="1" id="KW-1133">Transmembrane helix</keyword>
<dbReference type="RefSeq" id="WP_349242195.1">
    <property type="nucleotide sequence ID" value="NZ_JAVTTO010000004.1"/>
</dbReference>
<protein>
    <submittedName>
        <fullName evidence="2">Uncharacterized protein</fullName>
    </submittedName>
</protein>
<reference evidence="2 3" key="1">
    <citation type="submission" date="2023-09" db="EMBL/GenBank/DDBJ databases">
        <title>Novel taxa isolated from Blanes Bay.</title>
        <authorList>
            <person name="Rey-Velasco X."/>
            <person name="Lucena T."/>
        </authorList>
    </citation>
    <scope>NUCLEOTIDE SEQUENCE [LARGE SCALE GENOMIC DNA]</scope>
    <source>
        <strain evidence="2 3">S356</strain>
    </source>
</reference>
<sequence>MSEEIKSKRWEVKWSAEKVMSISALFISAISLFALFYQLNLGREENELTRKQQSASVLPYLQFENVYNVRAFSIHLINKGVGPAFIKEVSFVLNDSVQFDNSTDALLYKMKERVAIGDSISYTGSMTITKNTVVQPSENIRVFEISSKDKDDYSGVKNFKNQMNKTPPAFTIIYEDIYGHRWELSNKNNEQGFQYLTPVQIKKAD</sequence>
<organism evidence="2 3">
    <name type="scientific">Asprobacillus argus</name>
    <dbReference type="NCBI Taxonomy" id="3076534"/>
    <lineage>
        <taxon>Bacteria</taxon>
        <taxon>Pseudomonadati</taxon>
        <taxon>Bacteroidota</taxon>
        <taxon>Flavobacteriia</taxon>
        <taxon>Flavobacteriales</taxon>
        <taxon>Flavobacteriaceae</taxon>
        <taxon>Asprobacillus</taxon>
    </lineage>
</organism>
<gene>
    <name evidence="2" type="ORF">RQM59_11165</name>
</gene>
<dbReference type="EMBL" id="JAVTTO010000004">
    <property type="protein sequence ID" value="MDT7832943.1"/>
    <property type="molecule type" value="Genomic_DNA"/>
</dbReference>
<dbReference type="Proteomes" id="UP001257277">
    <property type="component" value="Unassembled WGS sequence"/>
</dbReference>
<keyword evidence="1" id="KW-0812">Transmembrane</keyword>
<evidence type="ECO:0000313" key="2">
    <source>
        <dbReference type="EMBL" id="MDT7832943.1"/>
    </source>
</evidence>